<dbReference type="InterPro" id="IPR052642">
    <property type="entry name" value="CC-FHA_domain"/>
</dbReference>
<dbReference type="OMA" id="DAQCPEW"/>
<dbReference type="Ensembl" id="ENSPCOT00000030884.1">
    <property type="protein sequence ID" value="ENSPCOP00000020231.1"/>
    <property type="gene ID" value="ENSPCOG00000022071.1"/>
</dbReference>
<keyword evidence="1" id="KW-0175">Coiled coil</keyword>
<feature type="compositionally biased region" description="Acidic residues" evidence="2">
    <location>
        <begin position="345"/>
        <end position="368"/>
    </location>
</feature>
<evidence type="ECO:0000256" key="2">
    <source>
        <dbReference type="SAM" id="MobiDB-lite"/>
    </source>
</evidence>
<feature type="coiled-coil region" evidence="1">
    <location>
        <begin position="227"/>
        <end position="268"/>
    </location>
</feature>
<dbReference type="Proteomes" id="UP000233160">
    <property type="component" value="Unassembled WGS sequence"/>
</dbReference>
<accession>A0A2K6G1Z8</accession>
<name>A0A2K6G1Z8_PROCO</name>
<evidence type="ECO:0000313" key="4">
    <source>
        <dbReference type="Proteomes" id="UP000233160"/>
    </source>
</evidence>
<dbReference type="PANTHER" id="PTHR18853:SF9">
    <property type="entry name" value="COILED-COIL DOMAIN-CONTAINING PROTEIN 27"/>
    <property type="match status" value="1"/>
</dbReference>
<proteinExistence type="predicted"/>
<protein>
    <submittedName>
        <fullName evidence="3">Coiled-coil domain containing 27</fullName>
    </submittedName>
</protein>
<feature type="compositionally biased region" description="Acidic residues" evidence="2">
    <location>
        <begin position="308"/>
        <end position="318"/>
    </location>
</feature>
<feature type="region of interest" description="Disordered" evidence="2">
    <location>
        <begin position="69"/>
        <end position="90"/>
    </location>
</feature>
<dbReference type="AlphaFoldDB" id="A0A2K6G1Z8"/>
<feature type="region of interest" description="Disordered" evidence="2">
    <location>
        <begin position="1"/>
        <end position="52"/>
    </location>
</feature>
<organism evidence="3 4">
    <name type="scientific">Propithecus coquereli</name>
    <name type="common">Coquerel's sifaka</name>
    <name type="synonym">Propithecus verreauxi coquereli</name>
    <dbReference type="NCBI Taxonomy" id="379532"/>
    <lineage>
        <taxon>Eukaryota</taxon>
        <taxon>Metazoa</taxon>
        <taxon>Chordata</taxon>
        <taxon>Craniata</taxon>
        <taxon>Vertebrata</taxon>
        <taxon>Euteleostomi</taxon>
        <taxon>Mammalia</taxon>
        <taxon>Eutheria</taxon>
        <taxon>Euarchontoglires</taxon>
        <taxon>Primates</taxon>
        <taxon>Strepsirrhini</taxon>
        <taxon>Lemuriformes</taxon>
        <taxon>Indriidae</taxon>
        <taxon>Propithecus</taxon>
    </lineage>
</organism>
<keyword evidence="4" id="KW-1185">Reference proteome</keyword>
<dbReference type="STRING" id="379532.ENSPCOP00000020231"/>
<feature type="region of interest" description="Disordered" evidence="2">
    <location>
        <begin position="344"/>
        <end position="368"/>
    </location>
</feature>
<gene>
    <name evidence="3" type="primary">CCDC27</name>
</gene>
<dbReference type="PANTHER" id="PTHR18853">
    <property type="entry name" value="FORKHEAD-ASSOCIATED DOMAIN-CONTAINING PROTEIN 1-RELATED"/>
    <property type="match status" value="1"/>
</dbReference>
<feature type="coiled-coil region" evidence="1">
    <location>
        <begin position="503"/>
        <end position="572"/>
    </location>
</feature>
<reference evidence="3" key="2">
    <citation type="submission" date="2025-09" db="UniProtKB">
        <authorList>
            <consortium name="Ensembl"/>
        </authorList>
    </citation>
    <scope>IDENTIFICATION</scope>
</reference>
<feature type="region of interest" description="Disordered" evidence="2">
    <location>
        <begin position="294"/>
        <end position="329"/>
    </location>
</feature>
<dbReference type="GeneTree" id="ENSGT00940000154171"/>
<evidence type="ECO:0000256" key="1">
    <source>
        <dbReference type="SAM" id="Coils"/>
    </source>
</evidence>
<feature type="compositionally biased region" description="Basic and acidic residues" evidence="2">
    <location>
        <begin position="319"/>
        <end position="329"/>
    </location>
</feature>
<evidence type="ECO:0000313" key="3">
    <source>
        <dbReference type="Ensembl" id="ENSPCOP00000020231.1"/>
    </source>
</evidence>
<feature type="compositionally biased region" description="Basic and acidic residues" evidence="2">
    <location>
        <begin position="294"/>
        <end position="307"/>
    </location>
</feature>
<sequence>KAVLPSTPQARLKRGPQEQVPCPHSGGKPWSSCPTLPMLPTAARKSEQHSSMPGSIARGLVVLQSVASRNTQCPEPKLPRKQRPLSKPAQAVSRYYGKEVRGLGRALCGFQLEMEGLHEAFLTRPDCPQLSTRATPVSNRGSPTQVDLAAEVRFSLDMWGPTQDLLLARRGSDTSLDGRLPLFSKSACEFSYLRKTSDSQTLSPVTSSSAASQSHPKKRTPWYLSVIREKIQRLSELEMQVQKKEELILLLQEEREALKKQLKSLLKSKAKETPVSPFRRVSQLPVGRLPMQEKRAAVEMGKQREQGSGEEEEEEEEEGPSRELEGAEDARVKGGVVKTVVVHEVEEEEKEEEEEEEEEEEKRELLEEEEEEIARRVYSLGESFEEELMAQLEEYEQVILEFQYELEVTRTRYSLATGTIASLQHQVDIQESQLRRMSTENQMLQKELRERKQQLQAMTDKFSGLREDKKHQEMMGCIEKDNFFLRQRVSELEDALRKRDHVVSELDAKASELQAQVEQDQNHLQRWRRLQEELQSKKEMIGQAEQQARVALESAQSRLERLRNKIIQATFSSPGVKASNTEISDNDILEALQRIITERTDYYNQLKQKGVRVLPLHQSDTSLPSKSKKVTPK</sequence>
<reference evidence="3" key="1">
    <citation type="submission" date="2025-08" db="UniProtKB">
        <authorList>
            <consortium name="Ensembl"/>
        </authorList>
    </citation>
    <scope>IDENTIFICATION</scope>
</reference>